<gene>
    <name evidence="3" type="ORF">GCM10009726_33540</name>
</gene>
<evidence type="ECO:0000313" key="3">
    <source>
        <dbReference type="EMBL" id="GAA2114949.1"/>
    </source>
</evidence>
<evidence type="ECO:0000313" key="4">
    <source>
        <dbReference type="Proteomes" id="UP001501161"/>
    </source>
</evidence>
<dbReference type="Proteomes" id="UP001501161">
    <property type="component" value="Unassembled WGS sequence"/>
</dbReference>
<organism evidence="3 4">
    <name type="scientific">Nocardioides furvisabuli</name>
    <dbReference type="NCBI Taxonomy" id="375542"/>
    <lineage>
        <taxon>Bacteria</taxon>
        <taxon>Bacillati</taxon>
        <taxon>Actinomycetota</taxon>
        <taxon>Actinomycetes</taxon>
        <taxon>Propionibacteriales</taxon>
        <taxon>Nocardioidaceae</taxon>
        <taxon>Nocardioides</taxon>
    </lineage>
</organism>
<feature type="transmembrane region" description="Helical" evidence="2">
    <location>
        <begin position="54"/>
        <end position="73"/>
    </location>
</feature>
<sequence length="104" mass="11064">MSTTTSDTDGGPKKAGLFDIRNIIGALMALYGVILVLAGLLGEHEPEKTGGVNANLWTGLALLVVGLGFFGWARLRPIVVPPDVDRPDDDPSRPAPQRKRPPAH</sequence>
<keyword evidence="2" id="KW-1133">Transmembrane helix</keyword>
<protein>
    <submittedName>
        <fullName evidence="3">Uncharacterized protein</fullName>
    </submittedName>
</protein>
<feature type="transmembrane region" description="Helical" evidence="2">
    <location>
        <begin position="23"/>
        <end position="42"/>
    </location>
</feature>
<reference evidence="4" key="1">
    <citation type="journal article" date="2019" name="Int. J. Syst. Evol. Microbiol.">
        <title>The Global Catalogue of Microorganisms (GCM) 10K type strain sequencing project: providing services to taxonomists for standard genome sequencing and annotation.</title>
        <authorList>
            <consortium name="The Broad Institute Genomics Platform"/>
            <consortium name="The Broad Institute Genome Sequencing Center for Infectious Disease"/>
            <person name="Wu L."/>
            <person name="Ma J."/>
        </authorList>
    </citation>
    <scope>NUCLEOTIDE SEQUENCE [LARGE SCALE GENOMIC DNA]</scope>
    <source>
        <strain evidence="4">JCM 13813</strain>
    </source>
</reference>
<comment type="caution">
    <text evidence="3">The sequence shown here is derived from an EMBL/GenBank/DDBJ whole genome shotgun (WGS) entry which is preliminary data.</text>
</comment>
<name>A0ABP5JCQ9_9ACTN</name>
<feature type="compositionally biased region" description="Basic and acidic residues" evidence="1">
    <location>
        <begin position="83"/>
        <end position="92"/>
    </location>
</feature>
<dbReference type="EMBL" id="BAAAMQ010000015">
    <property type="protein sequence ID" value="GAA2114949.1"/>
    <property type="molecule type" value="Genomic_DNA"/>
</dbReference>
<keyword evidence="2" id="KW-0812">Transmembrane</keyword>
<proteinExistence type="predicted"/>
<keyword evidence="4" id="KW-1185">Reference proteome</keyword>
<accession>A0ABP5JCQ9</accession>
<evidence type="ECO:0000256" key="2">
    <source>
        <dbReference type="SAM" id="Phobius"/>
    </source>
</evidence>
<feature type="region of interest" description="Disordered" evidence="1">
    <location>
        <begin position="81"/>
        <end position="104"/>
    </location>
</feature>
<keyword evidence="2" id="KW-0472">Membrane</keyword>
<evidence type="ECO:0000256" key="1">
    <source>
        <dbReference type="SAM" id="MobiDB-lite"/>
    </source>
</evidence>
<dbReference type="RefSeq" id="WP_231251138.1">
    <property type="nucleotide sequence ID" value="NZ_BAAAMQ010000015.1"/>
</dbReference>